<organism evidence="8">
    <name type="scientific">Medioppia subpectinata</name>
    <dbReference type="NCBI Taxonomy" id="1979941"/>
    <lineage>
        <taxon>Eukaryota</taxon>
        <taxon>Metazoa</taxon>
        <taxon>Ecdysozoa</taxon>
        <taxon>Arthropoda</taxon>
        <taxon>Chelicerata</taxon>
        <taxon>Arachnida</taxon>
        <taxon>Acari</taxon>
        <taxon>Acariformes</taxon>
        <taxon>Sarcoptiformes</taxon>
        <taxon>Oribatida</taxon>
        <taxon>Brachypylina</taxon>
        <taxon>Oppioidea</taxon>
        <taxon>Oppiidae</taxon>
        <taxon>Medioppia</taxon>
    </lineage>
</organism>
<keyword evidence="2 4" id="KW-0195">Cyclin</keyword>
<proteinExistence type="inferred from homology"/>
<keyword evidence="1" id="KW-0132">Cell division</keyword>
<reference evidence="8" key="1">
    <citation type="submission" date="2020-11" db="EMBL/GenBank/DDBJ databases">
        <authorList>
            <person name="Tran Van P."/>
        </authorList>
    </citation>
    <scope>NUCLEOTIDE SEQUENCE</scope>
</reference>
<dbReference type="SMART" id="SM00385">
    <property type="entry name" value="CYCLIN"/>
    <property type="match status" value="2"/>
</dbReference>
<dbReference type="GO" id="GO:0000278">
    <property type="term" value="P:mitotic cell cycle"/>
    <property type="evidence" value="ECO:0007669"/>
    <property type="project" value="UniProtKB-ARBA"/>
</dbReference>
<accession>A0A7R9PZ66</accession>
<dbReference type="CDD" id="cd20520">
    <property type="entry name" value="CYCLIN_CCNE_rpt2"/>
    <property type="match status" value="1"/>
</dbReference>
<feature type="domain" description="Cyclin C-terminal" evidence="7">
    <location>
        <begin position="170"/>
        <end position="303"/>
    </location>
</feature>
<dbReference type="OrthoDB" id="5590282at2759"/>
<feature type="domain" description="Cyclin-like" evidence="6">
    <location>
        <begin position="191"/>
        <end position="268"/>
    </location>
</feature>
<evidence type="ECO:0000256" key="3">
    <source>
        <dbReference type="ARBA" id="ARBA00023306"/>
    </source>
</evidence>
<evidence type="ECO:0000256" key="1">
    <source>
        <dbReference type="ARBA" id="ARBA00022618"/>
    </source>
</evidence>
<evidence type="ECO:0000313" key="8">
    <source>
        <dbReference type="EMBL" id="CAD7625708.1"/>
    </source>
</evidence>
<dbReference type="EMBL" id="OC857843">
    <property type="protein sequence ID" value="CAD7625708.1"/>
    <property type="molecule type" value="Genomic_DNA"/>
</dbReference>
<feature type="domain" description="Cyclin-like" evidence="6">
    <location>
        <begin position="76"/>
        <end position="161"/>
    </location>
</feature>
<dbReference type="SUPFAM" id="SSF47954">
    <property type="entry name" value="Cyclin-like"/>
    <property type="match status" value="2"/>
</dbReference>
<protein>
    <recommendedName>
        <fullName evidence="10">Cyclin E</fullName>
    </recommendedName>
</protein>
<dbReference type="PROSITE" id="PS00292">
    <property type="entry name" value="CYCLINS"/>
    <property type="match status" value="1"/>
</dbReference>
<evidence type="ECO:0000259" key="7">
    <source>
        <dbReference type="SMART" id="SM01332"/>
    </source>
</evidence>
<dbReference type="Gene3D" id="1.10.472.10">
    <property type="entry name" value="Cyclin-like"/>
    <property type="match status" value="2"/>
</dbReference>
<evidence type="ECO:0000256" key="5">
    <source>
        <dbReference type="SAM" id="MobiDB-lite"/>
    </source>
</evidence>
<evidence type="ECO:0000259" key="6">
    <source>
        <dbReference type="SMART" id="SM00385"/>
    </source>
</evidence>
<dbReference type="InterPro" id="IPR048258">
    <property type="entry name" value="Cyclins_cyclin-box"/>
</dbReference>
<dbReference type="SMART" id="SM01332">
    <property type="entry name" value="Cyclin_C"/>
    <property type="match status" value="1"/>
</dbReference>
<keyword evidence="3" id="KW-0131">Cell cycle</keyword>
<dbReference type="InterPro" id="IPR004367">
    <property type="entry name" value="Cyclin_C-dom"/>
</dbReference>
<feature type="compositionally biased region" description="Basic residues" evidence="5">
    <location>
        <begin position="352"/>
        <end position="364"/>
    </location>
</feature>
<dbReference type="InterPro" id="IPR006671">
    <property type="entry name" value="Cyclin_N"/>
</dbReference>
<dbReference type="GO" id="GO:0051301">
    <property type="term" value="P:cell division"/>
    <property type="evidence" value="ECO:0007669"/>
    <property type="project" value="UniProtKB-KW"/>
</dbReference>
<evidence type="ECO:0000313" key="9">
    <source>
        <dbReference type="Proteomes" id="UP000759131"/>
    </source>
</evidence>
<feature type="region of interest" description="Disordered" evidence="5">
    <location>
        <begin position="315"/>
        <end position="364"/>
    </location>
</feature>
<evidence type="ECO:0000256" key="4">
    <source>
        <dbReference type="RuleBase" id="RU000383"/>
    </source>
</evidence>
<dbReference type="AlphaFoldDB" id="A0A7R9PZ66"/>
<dbReference type="FunFam" id="1.10.472.10:FF:000001">
    <property type="entry name" value="G2/mitotic-specific cyclin"/>
    <property type="match status" value="1"/>
</dbReference>
<keyword evidence="9" id="KW-1185">Reference proteome</keyword>
<dbReference type="Pfam" id="PF00134">
    <property type="entry name" value="Cyclin_N"/>
    <property type="match status" value="1"/>
</dbReference>
<dbReference type="InterPro" id="IPR013763">
    <property type="entry name" value="Cyclin-like_dom"/>
</dbReference>
<dbReference type="InterPro" id="IPR036915">
    <property type="entry name" value="Cyclin-like_sf"/>
</dbReference>
<dbReference type="EMBL" id="CAJPIZ010003268">
    <property type="protein sequence ID" value="CAG2106138.1"/>
    <property type="molecule type" value="Genomic_DNA"/>
</dbReference>
<dbReference type="PANTHER" id="PTHR10177">
    <property type="entry name" value="CYCLINS"/>
    <property type="match status" value="1"/>
</dbReference>
<dbReference type="InterPro" id="IPR039361">
    <property type="entry name" value="Cyclin"/>
</dbReference>
<name>A0A7R9PZ66_9ACAR</name>
<comment type="similarity">
    <text evidence="4">Belongs to the cyclin family.</text>
</comment>
<dbReference type="CDD" id="cd20519">
    <property type="entry name" value="CYCLIN_CCNE_rpt1"/>
    <property type="match status" value="1"/>
</dbReference>
<evidence type="ECO:0008006" key="10">
    <source>
        <dbReference type="Google" id="ProtNLM"/>
    </source>
</evidence>
<gene>
    <name evidence="8" type="ORF">OSB1V03_LOCUS6141</name>
</gene>
<evidence type="ECO:0000256" key="2">
    <source>
        <dbReference type="ARBA" id="ARBA00023127"/>
    </source>
</evidence>
<dbReference type="Pfam" id="PF02984">
    <property type="entry name" value="Cyclin_C"/>
    <property type="match status" value="1"/>
</dbReference>
<sequence length="364" mass="42041">MNTSLSSMASLSIDSLTPNPHWRHSTRRSPLPTLSWADGGEVWDLMVRKDEVYQRNALMLHRHPTLQSRMRSILMDWLSEVCEVYRLNRDTYYLCIDFIDRYLSYQSDVPKQQLQLLGITCLFIAAKIEEIYPPKMSEFAYVTDGACEESEITCKELVILKALKWELCPMTANNWLTVYLQLYASHDKENTLLRRDGNAFLIPKYESTLFARIAHLVDLCILDIGSLTYSYSVIAASALYHFTHEDIVVQCTGIQMSELRECIVWMIPFALAIKDEGFDSPRFEHKLNEDSQPYHNIQYHNVDLQLLEKAYLKQTESQSDDSEESVSPISSPVAKRPRRPAILTPPKSSSKQSKRRRKSTRSSK</sequence>
<dbReference type="Proteomes" id="UP000759131">
    <property type="component" value="Unassembled WGS sequence"/>
</dbReference>